<comment type="caution">
    <text evidence="8">The sequence shown here is derived from an EMBL/GenBank/DDBJ whole genome shotgun (WGS) entry which is preliminary data.</text>
</comment>
<dbReference type="InterPro" id="IPR003661">
    <property type="entry name" value="HisK_dim/P_dom"/>
</dbReference>
<gene>
    <name evidence="8" type="ORF">KPL37_14730</name>
</gene>
<dbReference type="SMART" id="SM00387">
    <property type="entry name" value="HATPase_c"/>
    <property type="match status" value="1"/>
</dbReference>
<dbReference type="Pfam" id="PF02518">
    <property type="entry name" value="HATPase_c"/>
    <property type="match status" value="1"/>
</dbReference>
<feature type="coiled-coil region" evidence="5">
    <location>
        <begin position="221"/>
        <end position="260"/>
    </location>
</feature>
<evidence type="ECO:0000256" key="3">
    <source>
        <dbReference type="ARBA" id="ARBA00022679"/>
    </source>
</evidence>
<dbReference type="EC" id="2.7.13.3" evidence="2"/>
<dbReference type="PANTHER" id="PTHR43047">
    <property type="entry name" value="TWO-COMPONENT HISTIDINE PROTEIN KINASE"/>
    <property type="match status" value="1"/>
</dbReference>
<dbReference type="InterPro" id="IPR000014">
    <property type="entry name" value="PAS"/>
</dbReference>
<keyword evidence="3" id="KW-0808">Transferase</keyword>
<evidence type="ECO:0000256" key="5">
    <source>
        <dbReference type="SAM" id="Coils"/>
    </source>
</evidence>
<dbReference type="Pfam" id="PF00512">
    <property type="entry name" value="HisKA"/>
    <property type="match status" value="1"/>
</dbReference>
<dbReference type="CDD" id="cd00082">
    <property type="entry name" value="HisKA"/>
    <property type="match status" value="1"/>
</dbReference>
<comment type="catalytic activity">
    <reaction evidence="1">
        <text>ATP + protein L-histidine = ADP + protein N-phospho-L-histidine.</text>
        <dbReference type="EC" id="2.7.13.3"/>
    </reaction>
</comment>
<dbReference type="InterPro" id="IPR003594">
    <property type="entry name" value="HATPase_dom"/>
</dbReference>
<protein>
    <recommendedName>
        <fullName evidence="2">histidine kinase</fullName>
        <ecNumber evidence="2">2.7.13.3</ecNumber>
    </recommendedName>
</protein>
<organism evidence="8 9">
    <name type="scientific">Clostridium frigoris</name>
    <dbReference type="NCBI Taxonomy" id="205327"/>
    <lineage>
        <taxon>Bacteria</taxon>
        <taxon>Bacillati</taxon>
        <taxon>Bacillota</taxon>
        <taxon>Clostridia</taxon>
        <taxon>Eubacteriales</taxon>
        <taxon>Clostridiaceae</taxon>
        <taxon>Clostridium</taxon>
    </lineage>
</organism>
<dbReference type="SMART" id="SM00388">
    <property type="entry name" value="HisKA"/>
    <property type="match status" value="1"/>
</dbReference>
<dbReference type="Proteomes" id="UP000776252">
    <property type="component" value="Unassembled WGS sequence"/>
</dbReference>
<name>A0ABS6BWZ4_9CLOT</name>
<dbReference type="PROSITE" id="PS50109">
    <property type="entry name" value="HIS_KIN"/>
    <property type="match status" value="1"/>
</dbReference>
<accession>A0ABS6BWZ4</accession>
<sequence>MGITKPCLYSQGGIITKVNSEFIDFTGFTIDELLGKSLQEMGAMIRINAQILLDNIKDKYFGYVFTKSLSAREVKITMLYDEKLDENVYAFVEKPCSRIDDKMIFIDQTLSDNKVGIAVYTVPDLIMVKANQKYLDINEFPYNEQETSIGLSINEIVTGYVGTQSEGITNNVIKSRKSSYLKAIKFERFDRGITYWDSNRTPIFEDGVMKYIMCTTSEVTERVLKNQRIELQNNMIEEQKKQLEQKNIQLNSILENLAEGIVLTDNKGKCLMINKEARKLIYQSDRLTDLGDTFKNTKYFDMEGNKMLIKDLPGIRALRGEPVKNVKMFVVNPEKEHYMNNSAIPIYNNGELTNVVSCFHEITKRVKLTRKISEQKKELEAIIENISDSVAVFDNKEQYTLLNKASRDMFISYYNSADKMSEGYKPSEFYNILGEKIKLENTPACRVLRGEKFKNMKMLVKSQSKTIQVDVSGTPIYDSEGKFTRGVVCSRDMTDYFKHEEDIKSRYEFMNRMIDTMDLAVVRLSCPILKIEDINQKAFSLIKLLLPNVKSVNQIKNSKSDLFRGLKKDEYSQCISDVLREKKTKHLNKKKYVVKGKEIYWNVVFEPLFGIDGEIKEILVLVIDVTNEINSNILMEKELKQQGEFLANISHELKTPLNVIFAAVQLFEMYFHSGSLDDRKNSIIKYIKSIKQNSYRLSKLINNIVDTSKIEAGFFDINLSNNNIIELVEDIVMSVTHFTESRGLNIIFDTNIEEKIIACDPDKIERIVLNLISNAIKFSSTGGEILVAIKDKNEFIEISVKDNGVGIQKKHLEMIFDRFKQVDKSLSRNAEGTGIGLSLVKSIAELHGGSISVESEYGKGSKFTVKLPSEKVLKENMIYNNEVRSHEQNIRVELSDVYS</sequence>
<dbReference type="PROSITE" id="PS50112">
    <property type="entry name" value="PAS"/>
    <property type="match status" value="1"/>
</dbReference>
<dbReference type="EMBL" id="JAHLDV010000042">
    <property type="protein sequence ID" value="MBU3160978.1"/>
    <property type="molecule type" value="Genomic_DNA"/>
</dbReference>
<proteinExistence type="predicted"/>
<dbReference type="NCBIfam" id="TIGR00229">
    <property type="entry name" value="sensory_box"/>
    <property type="match status" value="1"/>
</dbReference>
<keyword evidence="9" id="KW-1185">Reference proteome</keyword>
<reference evidence="8 9" key="1">
    <citation type="submission" date="2021-06" db="EMBL/GenBank/DDBJ databases">
        <title>Clostridia strains as spoilage organisms.</title>
        <authorList>
            <person name="Wambui J."/>
            <person name="Stephan R."/>
            <person name="Stevens M.J.A."/>
        </authorList>
    </citation>
    <scope>NUCLEOTIDE SEQUENCE [LARGE SCALE GENOMIC DNA]</scope>
    <source>
        <strain evidence="8 9">DSM 14204</strain>
    </source>
</reference>
<dbReference type="PANTHER" id="PTHR43047:SF72">
    <property type="entry name" value="OSMOSENSING HISTIDINE PROTEIN KINASE SLN1"/>
    <property type="match status" value="1"/>
</dbReference>
<feature type="domain" description="PAS" evidence="7">
    <location>
        <begin position="13"/>
        <end position="38"/>
    </location>
</feature>
<dbReference type="CDD" id="cd16922">
    <property type="entry name" value="HATPase_EvgS-ArcB-TorS-like"/>
    <property type="match status" value="1"/>
</dbReference>
<dbReference type="Pfam" id="PF13426">
    <property type="entry name" value="PAS_9"/>
    <property type="match status" value="3"/>
</dbReference>
<evidence type="ECO:0000313" key="9">
    <source>
        <dbReference type="Proteomes" id="UP000776252"/>
    </source>
</evidence>
<keyword evidence="4" id="KW-0418">Kinase</keyword>
<keyword evidence="5" id="KW-0175">Coiled coil</keyword>
<evidence type="ECO:0000259" key="7">
    <source>
        <dbReference type="PROSITE" id="PS50112"/>
    </source>
</evidence>
<evidence type="ECO:0000256" key="4">
    <source>
        <dbReference type="ARBA" id="ARBA00022777"/>
    </source>
</evidence>
<evidence type="ECO:0000313" key="8">
    <source>
        <dbReference type="EMBL" id="MBU3160978.1"/>
    </source>
</evidence>
<evidence type="ECO:0000259" key="6">
    <source>
        <dbReference type="PROSITE" id="PS50109"/>
    </source>
</evidence>
<evidence type="ECO:0000256" key="1">
    <source>
        <dbReference type="ARBA" id="ARBA00000085"/>
    </source>
</evidence>
<dbReference type="Pfam" id="PF13188">
    <property type="entry name" value="PAS_8"/>
    <property type="match status" value="1"/>
</dbReference>
<feature type="domain" description="Histidine kinase" evidence="6">
    <location>
        <begin position="648"/>
        <end position="871"/>
    </location>
</feature>
<evidence type="ECO:0000256" key="2">
    <source>
        <dbReference type="ARBA" id="ARBA00012438"/>
    </source>
</evidence>
<dbReference type="InterPro" id="IPR005467">
    <property type="entry name" value="His_kinase_dom"/>
</dbReference>
<dbReference type="RefSeq" id="WP_216150551.1">
    <property type="nucleotide sequence ID" value="NZ_JAHLDV010000042.1"/>
</dbReference>